<name>A0A815KJK1_9BILA</name>
<proteinExistence type="predicted"/>
<keyword evidence="3" id="KW-1185">Reference proteome</keyword>
<organism evidence="1 3">
    <name type="scientific">Didymodactylos carnosus</name>
    <dbReference type="NCBI Taxonomy" id="1234261"/>
    <lineage>
        <taxon>Eukaryota</taxon>
        <taxon>Metazoa</taxon>
        <taxon>Spiralia</taxon>
        <taxon>Gnathifera</taxon>
        <taxon>Rotifera</taxon>
        <taxon>Eurotatoria</taxon>
        <taxon>Bdelloidea</taxon>
        <taxon>Philodinida</taxon>
        <taxon>Philodinidae</taxon>
        <taxon>Didymodactylos</taxon>
    </lineage>
</organism>
<dbReference type="Proteomes" id="UP000663829">
    <property type="component" value="Unassembled WGS sequence"/>
</dbReference>
<accession>A0A815KJK1</accession>
<evidence type="ECO:0000313" key="2">
    <source>
        <dbReference type="EMBL" id="CAF4288485.1"/>
    </source>
</evidence>
<dbReference type="EMBL" id="CAJNOQ010017168">
    <property type="protein sequence ID" value="CAF1394227.1"/>
    <property type="molecule type" value="Genomic_DNA"/>
</dbReference>
<dbReference type="AlphaFoldDB" id="A0A815KJK1"/>
<evidence type="ECO:0000313" key="3">
    <source>
        <dbReference type="Proteomes" id="UP000663829"/>
    </source>
</evidence>
<reference evidence="1" key="1">
    <citation type="submission" date="2021-02" db="EMBL/GenBank/DDBJ databases">
        <authorList>
            <person name="Nowell W R."/>
        </authorList>
    </citation>
    <scope>NUCLEOTIDE SEQUENCE</scope>
</reference>
<evidence type="ECO:0000313" key="1">
    <source>
        <dbReference type="EMBL" id="CAF1394227.1"/>
    </source>
</evidence>
<gene>
    <name evidence="1" type="ORF">GPM918_LOCUS32946</name>
    <name evidence="2" type="ORF">SRO942_LOCUS33619</name>
</gene>
<sequence length="201" mass="23396">MSTPVGIDKTDIQKLLLELLDDDAQTVHPQNTTTIKTPMTVSHIYNNHQRKCKYRSRTPKTNHNATKLSPINFYSVLYSPYNSKRAKSADTSLHYPSKTANLFNNYQRLTKYKINLQQDITYQYSRKLNTKNSITSQKLRKFNNNDVNDCMYRENTTIGRKKKKGTLSTTILIIDPTIRVQKRNVLPTRSGREQHVNKFLL</sequence>
<comment type="caution">
    <text evidence="1">The sequence shown here is derived from an EMBL/GenBank/DDBJ whole genome shotgun (WGS) entry which is preliminary data.</text>
</comment>
<dbReference type="Proteomes" id="UP000681722">
    <property type="component" value="Unassembled WGS sequence"/>
</dbReference>
<dbReference type="EMBL" id="CAJOBC010082580">
    <property type="protein sequence ID" value="CAF4288485.1"/>
    <property type="molecule type" value="Genomic_DNA"/>
</dbReference>
<protein>
    <submittedName>
        <fullName evidence="1">Uncharacterized protein</fullName>
    </submittedName>
</protein>